<keyword evidence="10 11" id="KW-0472">Membrane</keyword>
<evidence type="ECO:0000256" key="9">
    <source>
        <dbReference type="ARBA" id="ARBA00023012"/>
    </source>
</evidence>
<dbReference type="Gene3D" id="3.30.565.10">
    <property type="entry name" value="Histidine kinase-like ATPase, C-terminal domain"/>
    <property type="match status" value="1"/>
</dbReference>
<evidence type="ECO:0000256" key="11">
    <source>
        <dbReference type="SAM" id="Phobius"/>
    </source>
</evidence>
<dbReference type="SUPFAM" id="SSF158472">
    <property type="entry name" value="HAMP domain-like"/>
    <property type="match status" value="1"/>
</dbReference>
<evidence type="ECO:0000313" key="14">
    <source>
        <dbReference type="EMBL" id="MEJ1092210.1"/>
    </source>
</evidence>
<dbReference type="Gene3D" id="1.10.287.130">
    <property type="match status" value="1"/>
</dbReference>
<dbReference type="Gene3D" id="6.10.340.10">
    <property type="match status" value="1"/>
</dbReference>
<dbReference type="InterPro" id="IPR050428">
    <property type="entry name" value="TCS_sensor_his_kinase"/>
</dbReference>
<evidence type="ECO:0000256" key="4">
    <source>
        <dbReference type="ARBA" id="ARBA00022553"/>
    </source>
</evidence>
<keyword evidence="5" id="KW-0808">Transferase</keyword>
<evidence type="ECO:0000256" key="7">
    <source>
        <dbReference type="ARBA" id="ARBA00022777"/>
    </source>
</evidence>
<dbReference type="Pfam" id="PF02518">
    <property type="entry name" value="HATPase_c"/>
    <property type="match status" value="1"/>
</dbReference>
<reference evidence="14 15" key="1">
    <citation type="submission" date="2024-02" db="EMBL/GenBank/DDBJ databases">
        <authorList>
            <person name="Saticioglu I.B."/>
        </authorList>
    </citation>
    <scope>NUCLEOTIDE SEQUENCE [LARGE SCALE GENOMIC DNA]</scope>
    <source>
        <strain evidence="14 15">Mu-43</strain>
    </source>
</reference>
<evidence type="ECO:0000256" key="2">
    <source>
        <dbReference type="ARBA" id="ARBA00004236"/>
    </source>
</evidence>
<dbReference type="EMBL" id="JBBDGN010000010">
    <property type="protein sequence ID" value="MEJ1092210.1"/>
    <property type="molecule type" value="Genomic_DNA"/>
</dbReference>
<evidence type="ECO:0000313" key="15">
    <source>
        <dbReference type="Proteomes" id="UP001366085"/>
    </source>
</evidence>
<dbReference type="PRINTS" id="PR00344">
    <property type="entry name" value="BCTRLSENSOR"/>
</dbReference>
<dbReference type="CDD" id="cd00082">
    <property type="entry name" value="HisKA"/>
    <property type="match status" value="1"/>
</dbReference>
<comment type="caution">
    <text evidence="14">The sequence shown here is derived from an EMBL/GenBank/DDBJ whole genome shotgun (WGS) entry which is preliminary data.</text>
</comment>
<dbReference type="PROSITE" id="PS50885">
    <property type="entry name" value="HAMP"/>
    <property type="match status" value="1"/>
</dbReference>
<dbReference type="InterPro" id="IPR036890">
    <property type="entry name" value="HATPase_C_sf"/>
</dbReference>
<evidence type="ECO:0000256" key="8">
    <source>
        <dbReference type="ARBA" id="ARBA00022989"/>
    </source>
</evidence>
<dbReference type="SMART" id="SM00388">
    <property type="entry name" value="HisKA"/>
    <property type="match status" value="1"/>
</dbReference>
<sequence length="433" mass="46789">MPRRVFRSLRGRVTAGALIVVAVVLGVGAVATVGLLERTLTDGVRVSLEQDLSSISERLDGRGGPRLDDIDDDLLVRLSGPRGGVNDEDAAALPTVPEDRTARVVIDGETYLAVSDDVDDHTLTVARSLTHVQDSVTTATVLLVIAVPLVLLLVGVVVWVVATRALAPVERMRRQVDEIDATDLDRRVDAGADDELGALAETMNRMLDRIEQGQITQRRFVSDASHELRSPLATIRQHAEVARSHPESMPVETLSEVVLDEGARMQDLVEGLLLLARLDERRAHPQSPTDIDDLALTEVRRLRSLGVEVDGRGIGPGRVLGTETLLARALRNLVDNAARHAHALVTIRVWTDGPWVHVQVEDDGDGIPLTEREHVFDRFARLDEARARDAGGSGLGLAIVREIVLAHHGAVMVDDSPTGGARFSISLPAATEA</sequence>
<dbReference type="SUPFAM" id="SSF55874">
    <property type="entry name" value="ATPase domain of HSP90 chaperone/DNA topoisomerase II/histidine kinase"/>
    <property type="match status" value="1"/>
</dbReference>
<dbReference type="InterPro" id="IPR003594">
    <property type="entry name" value="HATPase_dom"/>
</dbReference>
<evidence type="ECO:0000256" key="10">
    <source>
        <dbReference type="ARBA" id="ARBA00023136"/>
    </source>
</evidence>
<evidence type="ECO:0000256" key="5">
    <source>
        <dbReference type="ARBA" id="ARBA00022679"/>
    </source>
</evidence>
<evidence type="ECO:0000259" key="12">
    <source>
        <dbReference type="PROSITE" id="PS50109"/>
    </source>
</evidence>
<dbReference type="PANTHER" id="PTHR45436">
    <property type="entry name" value="SENSOR HISTIDINE KINASE YKOH"/>
    <property type="match status" value="1"/>
</dbReference>
<dbReference type="Pfam" id="PF00672">
    <property type="entry name" value="HAMP"/>
    <property type="match status" value="1"/>
</dbReference>
<feature type="domain" description="HAMP" evidence="13">
    <location>
        <begin position="163"/>
        <end position="215"/>
    </location>
</feature>
<dbReference type="PROSITE" id="PS50109">
    <property type="entry name" value="HIS_KIN"/>
    <property type="match status" value="1"/>
</dbReference>
<evidence type="ECO:0000256" key="1">
    <source>
        <dbReference type="ARBA" id="ARBA00000085"/>
    </source>
</evidence>
<dbReference type="EC" id="2.7.13.3" evidence="3"/>
<dbReference type="Pfam" id="PF00512">
    <property type="entry name" value="HisKA"/>
    <property type="match status" value="1"/>
</dbReference>
<dbReference type="InterPro" id="IPR003661">
    <property type="entry name" value="HisK_dim/P_dom"/>
</dbReference>
<gene>
    <name evidence="14" type="ORF">WDU93_10955</name>
</gene>
<evidence type="ECO:0000256" key="3">
    <source>
        <dbReference type="ARBA" id="ARBA00012438"/>
    </source>
</evidence>
<comment type="subcellular location">
    <subcellularLocation>
        <location evidence="2">Cell membrane</location>
    </subcellularLocation>
</comment>
<name>A0ABU8LLK9_9MICO</name>
<dbReference type="InterPro" id="IPR003660">
    <property type="entry name" value="HAMP_dom"/>
</dbReference>
<keyword evidence="8 11" id="KW-1133">Transmembrane helix</keyword>
<dbReference type="SMART" id="SM00387">
    <property type="entry name" value="HATPase_c"/>
    <property type="match status" value="1"/>
</dbReference>
<dbReference type="InterPro" id="IPR005467">
    <property type="entry name" value="His_kinase_dom"/>
</dbReference>
<feature type="domain" description="Histidine kinase" evidence="12">
    <location>
        <begin position="223"/>
        <end position="431"/>
    </location>
</feature>
<organism evidence="14 15">
    <name type="scientific">Microbacterium istanbulense</name>
    <dbReference type="NCBI Taxonomy" id="3122049"/>
    <lineage>
        <taxon>Bacteria</taxon>
        <taxon>Bacillati</taxon>
        <taxon>Actinomycetota</taxon>
        <taxon>Actinomycetes</taxon>
        <taxon>Micrococcales</taxon>
        <taxon>Microbacteriaceae</taxon>
        <taxon>Microbacterium</taxon>
    </lineage>
</organism>
<dbReference type="InterPro" id="IPR004358">
    <property type="entry name" value="Sig_transdc_His_kin-like_C"/>
</dbReference>
<dbReference type="GO" id="GO:0016301">
    <property type="term" value="F:kinase activity"/>
    <property type="evidence" value="ECO:0007669"/>
    <property type="project" value="UniProtKB-KW"/>
</dbReference>
<keyword evidence="4" id="KW-0597">Phosphoprotein</keyword>
<dbReference type="InterPro" id="IPR036097">
    <property type="entry name" value="HisK_dim/P_sf"/>
</dbReference>
<dbReference type="SUPFAM" id="SSF47384">
    <property type="entry name" value="Homodimeric domain of signal transducing histidine kinase"/>
    <property type="match status" value="1"/>
</dbReference>
<dbReference type="SMART" id="SM00304">
    <property type="entry name" value="HAMP"/>
    <property type="match status" value="1"/>
</dbReference>
<keyword evidence="15" id="KW-1185">Reference proteome</keyword>
<dbReference type="PANTHER" id="PTHR45436:SF5">
    <property type="entry name" value="SENSOR HISTIDINE KINASE TRCS"/>
    <property type="match status" value="1"/>
</dbReference>
<keyword evidence="9" id="KW-0902">Two-component regulatory system</keyword>
<keyword evidence="7 14" id="KW-0418">Kinase</keyword>
<keyword evidence="6 11" id="KW-0812">Transmembrane</keyword>
<feature type="transmembrane region" description="Helical" evidence="11">
    <location>
        <begin position="139"/>
        <end position="162"/>
    </location>
</feature>
<protein>
    <recommendedName>
        <fullName evidence="3">histidine kinase</fullName>
        <ecNumber evidence="3">2.7.13.3</ecNumber>
    </recommendedName>
</protein>
<proteinExistence type="predicted"/>
<comment type="catalytic activity">
    <reaction evidence="1">
        <text>ATP + protein L-histidine = ADP + protein N-phospho-L-histidine.</text>
        <dbReference type="EC" id="2.7.13.3"/>
    </reaction>
</comment>
<evidence type="ECO:0000259" key="13">
    <source>
        <dbReference type="PROSITE" id="PS50885"/>
    </source>
</evidence>
<dbReference type="RefSeq" id="WP_337320534.1">
    <property type="nucleotide sequence ID" value="NZ_JBBDGN010000010.1"/>
</dbReference>
<dbReference type="CDD" id="cd06225">
    <property type="entry name" value="HAMP"/>
    <property type="match status" value="1"/>
</dbReference>
<dbReference type="Proteomes" id="UP001366085">
    <property type="component" value="Unassembled WGS sequence"/>
</dbReference>
<evidence type="ECO:0000256" key="6">
    <source>
        <dbReference type="ARBA" id="ARBA00022692"/>
    </source>
</evidence>
<accession>A0ABU8LLK9</accession>
<feature type="transmembrane region" description="Helical" evidence="11">
    <location>
        <begin position="12"/>
        <end position="36"/>
    </location>
</feature>